<gene>
    <name evidence="3" type="ORF">HYZ11_10240</name>
</gene>
<accession>A0A932HZL3</accession>
<protein>
    <submittedName>
        <fullName evidence="3">Tripartite tricarboxylate transporter substrate binding protein</fullName>
    </submittedName>
</protein>
<evidence type="ECO:0000313" key="3">
    <source>
        <dbReference type="EMBL" id="MBI3127973.1"/>
    </source>
</evidence>
<dbReference type="Pfam" id="PF03401">
    <property type="entry name" value="TctC"/>
    <property type="match status" value="1"/>
</dbReference>
<reference evidence="3" key="1">
    <citation type="submission" date="2020-07" db="EMBL/GenBank/DDBJ databases">
        <title>Huge and variable diversity of episymbiotic CPR bacteria and DPANN archaea in groundwater ecosystems.</title>
        <authorList>
            <person name="He C.Y."/>
            <person name="Keren R."/>
            <person name="Whittaker M."/>
            <person name="Farag I.F."/>
            <person name="Doudna J."/>
            <person name="Cate J.H.D."/>
            <person name="Banfield J.F."/>
        </authorList>
    </citation>
    <scope>NUCLEOTIDE SEQUENCE</scope>
    <source>
        <strain evidence="3">NC_groundwater_763_Ag_S-0.2um_68_21</strain>
    </source>
</reference>
<evidence type="ECO:0000256" key="2">
    <source>
        <dbReference type="SAM" id="SignalP"/>
    </source>
</evidence>
<dbReference type="InterPro" id="IPR042100">
    <property type="entry name" value="Bug_dom1"/>
</dbReference>
<proteinExistence type="inferred from homology"/>
<dbReference type="Gene3D" id="3.40.190.10">
    <property type="entry name" value="Periplasmic binding protein-like II"/>
    <property type="match status" value="1"/>
</dbReference>
<name>A0A932HZL3_UNCTE</name>
<feature type="chain" id="PRO_5036840606" evidence="2">
    <location>
        <begin position="27"/>
        <end position="323"/>
    </location>
</feature>
<evidence type="ECO:0000313" key="4">
    <source>
        <dbReference type="Proteomes" id="UP000782312"/>
    </source>
</evidence>
<dbReference type="SUPFAM" id="SSF53850">
    <property type="entry name" value="Periplasmic binding protein-like II"/>
    <property type="match status" value="1"/>
</dbReference>
<dbReference type="AlphaFoldDB" id="A0A932HZL3"/>
<evidence type="ECO:0000256" key="1">
    <source>
        <dbReference type="ARBA" id="ARBA00006987"/>
    </source>
</evidence>
<dbReference type="CDD" id="cd07012">
    <property type="entry name" value="PBP2_Bug_TTT"/>
    <property type="match status" value="1"/>
</dbReference>
<organism evidence="3 4">
    <name type="scientific">Tectimicrobiota bacterium</name>
    <dbReference type="NCBI Taxonomy" id="2528274"/>
    <lineage>
        <taxon>Bacteria</taxon>
        <taxon>Pseudomonadati</taxon>
        <taxon>Nitrospinota/Tectimicrobiota group</taxon>
        <taxon>Candidatus Tectimicrobiota</taxon>
    </lineage>
</organism>
<dbReference type="Proteomes" id="UP000782312">
    <property type="component" value="Unassembled WGS sequence"/>
</dbReference>
<dbReference type="Gene3D" id="3.40.190.150">
    <property type="entry name" value="Bordetella uptake gene, domain 1"/>
    <property type="match status" value="1"/>
</dbReference>
<dbReference type="InterPro" id="IPR005064">
    <property type="entry name" value="BUG"/>
</dbReference>
<dbReference type="PANTHER" id="PTHR42928">
    <property type="entry name" value="TRICARBOXYLATE-BINDING PROTEIN"/>
    <property type="match status" value="1"/>
</dbReference>
<comment type="similarity">
    <text evidence="1">Belongs to the UPF0065 (bug) family.</text>
</comment>
<sequence length="323" mass="34691">MSRTCRTWPALWAAFALCAWSAAAGAAYPEKPIELIVPFAAGDSADVEGRLLAQEMTKALGKPVVPVNKEGAGGALAYTHVKNARPDGYTVMWNSISVLTTTNIGNVPFDHDAFDNIGRVEYQPMPFAVKADSRWKTFKDFVAECKQKPNTLKIANAGPGSGTHIAAVALANATGCKPIHVPVGVKRRNASVLSGEVDAMVGPLTGIIKLAQAKQIRILAVPSPRRNPLVPDAPTAKDLGYPVVIDLFRGLSVPKGTPAEVKDRLYKAMVAAAKSKAFQDFSKKAGFTVDVMDEKEFNPYLDEMDKLVKGILKEAGLYRSKAK</sequence>
<dbReference type="PIRSF" id="PIRSF017082">
    <property type="entry name" value="YflP"/>
    <property type="match status" value="1"/>
</dbReference>
<comment type="caution">
    <text evidence="3">The sequence shown here is derived from an EMBL/GenBank/DDBJ whole genome shotgun (WGS) entry which is preliminary data.</text>
</comment>
<keyword evidence="2" id="KW-0732">Signal</keyword>
<dbReference type="EMBL" id="JACPUR010000021">
    <property type="protein sequence ID" value="MBI3127973.1"/>
    <property type="molecule type" value="Genomic_DNA"/>
</dbReference>
<feature type="signal peptide" evidence="2">
    <location>
        <begin position="1"/>
        <end position="26"/>
    </location>
</feature>
<dbReference type="PANTHER" id="PTHR42928:SF5">
    <property type="entry name" value="BLR1237 PROTEIN"/>
    <property type="match status" value="1"/>
</dbReference>